<protein>
    <submittedName>
        <fullName evidence="1">43673_t:CDS:1</fullName>
    </submittedName>
</protein>
<dbReference type="Proteomes" id="UP000789901">
    <property type="component" value="Unassembled WGS sequence"/>
</dbReference>
<gene>
    <name evidence="1" type="ORF">GMARGA_LOCUS25369</name>
</gene>
<name>A0ABN7W2W9_GIGMA</name>
<sequence length="88" mass="10361">MVYSITIRKIKNSEKKISKRISKHVIAYLEEYFLVGNANKSDRYSAEKMQKELIELVKIGSLEKSDVPKVSTIQNWIARYVMQHKQKM</sequence>
<evidence type="ECO:0000313" key="2">
    <source>
        <dbReference type="Proteomes" id="UP000789901"/>
    </source>
</evidence>
<feature type="non-terminal residue" evidence="1">
    <location>
        <position position="88"/>
    </location>
</feature>
<comment type="caution">
    <text evidence="1">The sequence shown here is derived from an EMBL/GenBank/DDBJ whole genome shotgun (WGS) entry which is preliminary data.</text>
</comment>
<evidence type="ECO:0000313" key="1">
    <source>
        <dbReference type="EMBL" id="CAG8811575.1"/>
    </source>
</evidence>
<organism evidence="1 2">
    <name type="scientific">Gigaspora margarita</name>
    <dbReference type="NCBI Taxonomy" id="4874"/>
    <lineage>
        <taxon>Eukaryota</taxon>
        <taxon>Fungi</taxon>
        <taxon>Fungi incertae sedis</taxon>
        <taxon>Mucoromycota</taxon>
        <taxon>Glomeromycotina</taxon>
        <taxon>Glomeromycetes</taxon>
        <taxon>Diversisporales</taxon>
        <taxon>Gigasporaceae</taxon>
        <taxon>Gigaspora</taxon>
    </lineage>
</organism>
<keyword evidence="2" id="KW-1185">Reference proteome</keyword>
<dbReference type="EMBL" id="CAJVQB010028004">
    <property type="protein sequence ID" value="CAG8811575.1"/>
    <property type="molecule type" value="Genomic_DNA"/>
</dbReference>
<reference evidence="1 2" key="1">
    <citation type="submission" date="2021-06" db="EMBL/GenBank/DDBJ databases">
        <authorList>
            <person name="Kallberg Y."/>
            <person name="Tangrot J."/>
            <person name="Rosling A."/>
        </authorList>
    </citation>
    <scope>NUCLEOTIDE SEQUENCE [LARGE SCALE GENOMIC DNA]</scope>
    <source>
        <strain evidence="1 2">120-4 pot B 10/14</strain>
    </source>
</reference>
<proteinExistence type="predicted"/>
<accession>A0ABN7W2W9</accession>